<reference evidence="2 3" key="1">
    <citation type="journal article" date="2015" name="Biotechnol. Biofuels">
        <title>Enhanced degradation of softwood versus hardwood by the white-rot fungus Pycnoporus coccineus.</title>
        <authorList>
            <person name="Couturier M."/>
            <person name="Navarro D."/>
            <person name="Chevret D."/>
            <person name="Henrissat B."/>
            <person name="Piumi F."/>
            <person name="Ruiz-Duenas F.J."/>
            <person name="Martinez A.T."/>
            <person name="Grigoriev I.V."/>
            <person name="Riley R."/>
            <person name="Lipzen A."/>
            <person name="Berrin J.G."/>
            <person name="Master E.R."/>
            <person name="Rosso M.N."/>
        </authorList>
    </citation>
    <scope>NUCLEOTIDE SEQUENCE [LARGE SCALE GENOMIC DNA]</scope>
    <source>
        <strain evidence="2 3">BRFM310</strain>
    </source>
</reference>
<evidence type="ECO:0000313" key="2">
    <source>
        <dbReference type="EMBL" id="OSC98836.1"/>
    </source>
</evidence>
<dbReference type="EMBL" id="KZ084134">
    <property type="protein sequence ID" value="OSC98836.1"/>
    <property type="molecule type" value="Genomic_DNA"/>
</dbReference>
<evidence type="ECO:0000256" key="1">
    <source>
        <dbReference type="SAM" id="MobiDB-lite"/>
    </source>
</evidence>
<dbReference type="Proteomes" id="UP000193067">
    <property type="component" value="Unassembled WGS sequence"/>
</dbReference>
<proteinExistence type="predicted"/>
<keyword evidence="3" id="KW-1185">Reference proteome</keyword>
<organism evidence="2 3">
    <name type="scientific">Trametes coccinea (strain BRFM310)</name>
    <name type="common">Pycnoporus coccineus</name>
    <dbReference type="NCBI Taxonomy" id="1353009"/>
    <lineage>
        <taxon>Eukaryota</taxon>
        <taxon>Fungi</taxon>
        <taxon>Dikarya</taxon>
        <taxon>Basidiomycota</taxon>
        <taxon>Agaricomycotina</taxon>
        <taxon>Agaricomycetes</taxon>
        <taxon>Polyporales</taxon>
        <taxon>Polyporaceae</taxon>
        <taxon>Trametes</taxon>
    </lineage>
</organism>
<name>A0A1Y2ICM9_TRAC3</name>
<evidence type="ECO:0000313" key="3">
    <source>
        <dbReference type="Proteomes" id="UP000193067"/>
    </source>
</evidence>
<dbReference type="STRING" id="1353009.A0A1Y2ICM9"/>
<feature type="region of interest" description="Disordered" evidence="1">
    <location>
        <begin position="182"/>
        <end position="235"/>
    </location>
</feature>
<feature type="non-terminal residue" evidence="2">
    <location>
        <position position="273"/>
    </location>
</feature>
<gene>
    <name evidence="2" type="ORF">PYCCODRAFT_1417209</name>
</gene>
<dbReference type="OrthoDB" id="2757813at2759"/>
<sequence>MSSRYNLRRPRAASPPVADGHGIGEFQPTANGNADSSTRSSPLTSAATPESPRLGAERRADLTYSEVAASRIPSPSRDVGSAYTNPVVNNIFVPAPQNTPTASTPAEYRQVSVEEVTDDDDDGGPWIQVQRRRRARSTGSMPTRREVPVRQHSRLTATQQAAVRRAEELLAPAERERFARRMQASADSIGLHADSESIDSRGEGPSDAMRKGKTVDARNWGAVGIPPSELDPEVQQRELDQYDTNRPRVEHELDGYNTDEQREMLAYWKARKE</sequence>
<protein>
    <submittedName>
        <fullName evidence="2">Uncharacterized protein</fullName>
    </submittedName>
</protein>
<feature type="compositionally biased region" description="Basic residues" evidence="1">
    <location>
        <begin position="1"/>
        <end position="11"/>
    </location>
</feature>
<dbReference type="AlphaFoldDB" id="A0A1Y2ICM9"/>
<feature type="compositionally biased region" description="Basic and acidic residues" evidence="1">
    <location>
        <begin position="193"/>
        <end position="216"/>
    </location>
</feature>
<feature type="region of interest" description="Disordered" evidence="1">
    <location>
        <begin position="1"/>
        <end position="81"/>
    </location>
</feature>
<accession>A0A1Y2ICM9</accession>
<feature type="region of interest" description="Disordered" evidence="1">
    <location>
        <begin position="113"/>
        <end position="161"/>
    </location>
</feature>
<feature type="compositionally biased region" description="Polar residues" evidence="1">
    <location>
        <begin position="28"/>
        <end position="48"/>
    </location>
</feature>